<dbReference type="OrthoDB" id="6270329at2759"/>
<dbReference type="PANTHER" id="PTHR12313">
    <property type="entry name" value="E3 UBIQUITIN-PROTEIN LIGASE RNF5-RELATED"/>
    <property type="match status" value="1"/>
</dbReference>
<dbReference type="SUPFAM" id="SSF57850">
    <property type="entry name" value="RING/U-box"/>
    <property type="match status" value="1"/>
</dbReference>
<dbReference type="GO" id="GO:0016567">
    <property type="term" value="P:protein ubiquitination"/>
    <property type="evidence" value="ECO:0007669"/>
    <property type="project" value="UniProtKB-UniPathway"/>
</dbReference>
<gene>
    <name evidence="14" type="ORF">Ctob_009730</name>
</gene>
<evidence type="ECO:0000256" key="7">
    <source>
        <dbReference type="ARBA" id="ARBA00022771"/>
    </source>
</evidence>
<dbReference type="EC" id="2.3.2.27" evidence="4"/>
<feature type="domain" description="RING-type" evidence="13">
    <location>
        <begin position="20"/>
        <end position="44"/>
    </location>
</feature>
<evidence type="ECO:0000256" key="10">
    <source>
        <dbReference type="ARBA" id="ARBA00023136"/>
    </source>
</evidence>
<dbReference type="GO" id="GO:0008270">
    <property type="term" value="F:zinc ion binding"/>
    <property type="evidence" value="ECO:0007669"/>
    <property type="project" value="UniProtKB-KW"/>
</dbReference>
<protein>
    <recommendedName>
        <fullName evidence="4">RING-type E3 ubiquitin transferase</fullName>
        <ecNumber evidence="4">2.3.2.27</ecNumber>
    </recommendedName>
</protein>
<evidence type="ECO:0000256" key="11">
    <source>
        <dbReference type="PROSITE-ProRule" id="PRU00175"/>
    </source>
</evidence>
<comment type="caution">
    <text evidence="14">The sequence shown here is derived from an EMBL/GenBank/DDBJ whole genome shotgun (WGS) entry which is preliminary data.</text>
</comment>
<organism evidence="14 15">
    <name type="scientific">Chrysochromulina tobinii</name>
    <dbReference type="NCBI Taxonomy" id="1460289"/>
    <lineage>
        <taxon>Eukaryota</taxon>
        <taxon>Haptista</taxon>
        <taxon>Haptophyta</taxon>
        <taxon>Prymnesiophyceae</taxon>
        <taxon>Prymnesiales</taxon>
        <taxon>Chrysochromulinaceae</taxon>
        <taxon>Chrysochromulina</taxon>
    </lineage>
</organism>
<evidence type="ECO:0000256" key="5">
    <source>
        <dbReference type="ARBA" id="ARBA00022679"/>
    </source>
</evidence>
<evidence type="ECO:0000256" key="8">
    <source>
        <dbReference type="ARBA" id="ARBA00022786"/>
    </source>
</evidence>
<keyword evidence="5" id="KW-0808">Transferase</keyword>
<dbReference type="GO" id="GO:0005783">
    <property type="term" value="C:endoplasmic reticulum"/>
    <property type="evidence" value="ECO:0007669"/>
    <property type="project" value="InterPro"/>
</dbReference>
<sequence length="70" mass="7882">MAGTSQSSEEKVEAVQFFECNICLETACNPVITQCGHLYCWPCLYKAQQAFLSRMLLLLGSLIIFCLLLF</sequence>
<comment type="subcellular location">
    <subcellularLocation>
        <location evidence="2">Endomembrane system</location>
    </subcellularLocation>
</comment>
<dbReference type="GO" id="GO:0061630">
    <property type="term" value="F:ubiquitin protein ligase activity"/>
    <property type="evidence" value="ECO:0007669"/>
    <property type="project" value="UniProtKB-EC"/>
</dbReference>
<dbReference type="Gene3D" id="3.30.40.10">
    <property type="entry name" value="Zinc/RING finger domain, C3HC4 (zinc finger)"/>
    <property type="match status" value="1"/>
</dbReference>
<dbReference type="InterPro" id="IPR001841">
    <property type="entry name" value="Znf_RING"/>
</dbReference>
<evidence type="ECO:0000313" key="15">
    <source>
        <dbReference type="Proteomes" id="UP000037460"/>
    </source>
</evidence>
<dbReference type="InterPro" id="IPR027370">
    <property type="entry name" value="Znf-RING_euk"/>
</dbReference>
<keyword evidence="6" id="KW-0479">Metal-binding</keyword>
<evidence type="ECO:0000256" key="12">
    <source>
        <dbReference type="SAM" id="Phobius"/>
    </source>
</evidence>
<evidence type="ECO:0000256" key="3">
    <source>
        <dbReference type="ARBA" id="ARBA00004906"/>
    </source>
</evidence>
<evidence type="ECO:0000313" key="14">
    <source>
        <dbReference type="EMBL" id="KOO33551.1"/>
    </source>
</evidence>
<evidence type="ECO:0000256" key="9">
    <source>
        <dbReference type="ARBA" id="ARBA00022833"/>
    </source>
</evidence>
<dbReference type="GO" id="GO:0006511">
    <property type="term" value="P:ubiquitin-dependent protein catabolic process"/>
    <property type="evidence" value="ECO:0007669"/>
    <property type="project" value="InterPro"/>
</dbReference>
<dbReference type="InterPro" id="IPR013083">
    <property type="entry name" value="Znf_RING/FYVE/PHD"/>
</dbReference>
<dbReference type="PROSITE" id="PS00518">
    <property type="entry name" value="ZF_RING_1"/>
    <property type="match status" value="1"/>
</dbReference>
<dbReference type="AlphaFoldDB" id="A0A0M0K3W0"/>
<evidence type="ECO:0000256" key="2">
    <source>
        <dbReference type="ARBA" id="ARBA00004308"/>
    </source>
</evidence>
<evidence type="ECO:0000259" key="13">
    <source>
        <dbReference type="PROSITE" id="PS50089"/>
    </source>
</evidence>
<evidence type="ECO:0000256" key="6">
    <source>
        <dbReference type="ARBA" id="ARBA00022723"/>
    </source>
</evidence>
<dbReference type="EMBL" id="JWZX01001489">
    <property type="protein sequence ID" value="KOO33551.1"/>
    <property type="molecule type" value="Genomic_DNA"/>
</dbReference>
<evidence type="ECO:0000256" key="1">
    <source>
        <dbReference type="ARBA" id="ARBA00000900"/>
    </source>
</evidence>
<dbReference type="UniPathway" id="UPA00143"/>
<keyword evidence="7 11" id="KW-0863">Zinc-finger</keyword>
<dbReference type="PROSITE" id="PS50089">
    <property type="entry name" value="ZF_RING_2"/>
    <property type="match status" value="1"/>
</dbReference>
<keyword evidence="15" id="KW-1185">Reference proteome</keyword>
<comment type="pathway">
    <text evidence="3">Protein modification; protein ubiquitination.</text>
</comment>
<reference evidence="15" key="1">
    <citation type="journal article" date="2015" name="PLoS Genet.">
        <title>Genome Sequence and Transcriptome Analyses of Chrysochromulina tobin: Metabolic Tools for Enhanced Algal Fitness in the Prominent Order Prymnesiales (Haptophyceae).</title>
        <authorList>
            <person name="Hovde B.T."/>
            <person name="Deodato C.R."/>
            <person name="Hunsperger H.M."/>
            <person name="Ryken S.A."/>
            <person name="Yost W."/>
            <person name="Jha R.K."/>
            <person name="Patterson J."/>
            <person name="Monnat R.J. Jr."/>
            <person name="Barlow S.B."/>
            <person name="Starkenburg S.R."/>
            <person name="Cattolico R.A."/>
        </authorList>
    </citation>
    <scope>NUCLEOTIDE SEQUENCE</scope>
    <source>
        <strain evidence="15">CCMP291</strain>
    </source>
</reference>
<keyword evidence="8" id="KW-0833">Ubl conjugation pathway</keyword>
<dbReference type="InterPro" id="IPR045103">
    <property type="entry name" value="RNF5/RNF185-like"/>
</dbReference>
<keyword evidence="9" id="KW-0862">Zinc</keyword>
<dbReference type="Proteomes" id="UP000037460">
    <property type="component" value="Unassembled WGS sequence"/>
</dbReference>
<name>A0A0M0K3W0_9EUKA</name>
<comment type="catalytic activity">
    <reaction evidence="1">
        <text>S-ubiquitinyl-[E2 ubiquitin-conjugating enzyme]-L-cysteine + [acceptor protein]-L-lysine = [E2 ubiquitin-conjugating enzyme]-L-cysteine + N(6)-ubiquitinyl-[acceptor protein]-L-lysine.</text>
        <dbReference type="EC" id="2.3.2.27"/>
    </reaction>
</comment>
<dbReference type="SMART" id="SM00184">
    <property type="entry name" value="RING"/>
    <property type="match status" value="1"/>
</dbReference>
<evidence type="ECO:0000256" key="4">
    <source>
        <dbReference type="ARBA" id="ARBA00012483"/>
    </source>
</evidence>
<proteinExistence type="predicted"/>
<accession>A0A0M0K3W0</accession>
<keyword evidence="12" id="KW-1133">Transmembrane helix</keyword>
<keyword evidence="10 12" id="KW-0472">Membrane</keyword>
<feature type="transmembrane region" description="Helical" evidence="12">
    <location>
        <begin position="51"/>
        <end position="69"/>
    </location>
</feature>
<dbReference type="InterPro" id="IPR017907">
    <property type="entry name" value="Znf_RING_CS"/>
</dbReference>
<dbReference type="Pfam" id="PF13445">
    <property type="entry name" value="zf-RING_UBOX"/>
    <property type="match status" value="1"/>
</dbReference>
<keyword evidence="12" id="KW-0812">Transmembrane</keyword>